<dbReference type="OrthoDB" id="2349883at2759"/>
<dbReference type="Proteomes" id="UP000027222">
    <property type="component" value="Unassembled WGS sequence"/>
</dbReference>
<accession>A0A067SZ93</accession>
<organism evidence="1 2">
    <name type="scientific">Galerina marginata (strain CBS 339.88)</name>
    <dbReference type="NCBI Taxonomy" id="685588"/>
    <lineage>
        <taxon>Eukaryota</taxon>
        <taxon>Fungi</taxon>
        <taxon>Dikarya</taxon>
        <taxon>Basidiomycota</taxon>
        <taxon>Agaricomycotina</taxon>
        <taxon>Agaricomycetes</taxon>
        <taxon>Agaricomycetidae</taxon>
        <taxon>Agaricales</taxon>
        <taxon>Agaricineae</taxon>
        <taxon>Strophariaceae</taxon>
        <taxon>Galerina</taxon>
    </lineage>
</organism>
<reference evidence="2" key="1">
    <citation type="journal article" date="2014" name="Proc. Natl. Acad. Sci. U.S.A.">
        <title>Extensive sampling of basidiomycete genomes demonstrates inadequacy of the white-rot/brown-rot paradigm for wood decay fungi.</title>
        <authorList>
            <person name="Riley R."/>
            <person name="Salamov A.A."/>
            <person name="Brown D.W."/>
            <person name="Nagy L.G."/>
            <person name="Floudas D."/>
            <person name="Held B.W."/>
            <person name="Levasseur A."/>
            <person name="Lombard V."/>
            <person name="Morin E."/>
            <person name="Otillar R."/>
            <person name="Lindquist E.A."/>
            <person name="Sun H."/>
            <person name="LaButti K.M."/>
            <person name="Schmutz J."/>
            <person name="Jabbour D."/>
            <person name="Luo H."/>
            <person name="Baker S.E."/>
            <person name="Pisabarro A.G."/>
            <person name="Walton J.D."/>
            <person name="Blanchette R.A."/>
            <person name="Henrissat B."/>
            <person name="Martin F."/>
            <person name="Cullen D."/>
            <person name="Hibbett D.S."/>
            <person name="Grigoriev I.V."/>
        </authorList>
    </citation>
    <scope>NUCLEOTIDE SEQUENCE [LARGE SCALE GENOMIC DNA]</scope>
    <source>
        <strain evidence="2">CBS 339.88</strain>
    </source>
</reference>
<dbReference type="HOGENOM" id="CLU_655626_0_0_1"/>
<evidence type="ECO:0000313" key="2">
    <source>
        <dbReference type="Proteomes" id="UP000027222"/>
    </source>
</evidence>
<sequence length="390" mass="43830">MAPETAQRIMARWGSIMTGGGKAFTSIFASFLPFMDYERPIRFSAVYFPAWIINAEVDADVIEKDSQKSVKALFRNTYIPGSNVPLLSIAPLWARTLDSVEPMPFTESLLRQYGEDVQCIPFSISPFSVLDVPASSTNSSWSITQDIKVVPSSIKPNLFSAYPVLLPLYIAQYKVEEPESGQDTVTVFIRAHEKKFAGVMVEKILEAEPILTALNAFGNLSFVKNMNLEADVIDVSPERNPRVRLLGASLRPAEDKVNFIAKWLDGHLSSYENIEKLTSLSDLASDDDPRIREMTDEEQHGVDRYFRVVLEIMLMKRINEAMSKITDRQGTVLSLAKGSMLPKLGSVEDASLTVQTRLKELEGQLKDLKPRWWVEWEEASCSKPEPSDQK</sequence>
<name>A0A067SZ93_GALM3</name>
<proteinExistence type="predicted"/>
<keyword evidence="2" id="KW-1185">Reference proteome</keyword>
<gene>
    <name evidence="1" type="ORF">GALMADRAFT_247474</name>
</gene>
<evidence type="ECO:0000313" key="1">
    <source>
        <dbReference type="EMBL" id="KDR76211.1"/>
    </source>
</evidence>
<protein>
    <submittedName>
        <fullName evidence="1">Uncharacterized protein</fullName>
    </submittedName>
</protein>
<dbReference type="AlphaFoldDB" id="A0A067SZ93"/>
<dbReference type="EMBL" id="KL142379">
    <property type="protein sequence ID" value="KDR76211.1"/>
    <property type="molecule type" value="Genomic_DNA"/>
</dbReference>